<proteinExistence type="predicted"/>
<accession>A0A0D9NH05</accession>
<name>A0A0D9NH05_METAN</name>
<dbReference type="AlphaFoldDB" id="A0A0D9NH05"/>
<reference evidence="2" key="1">
    <citation type="journal article" date="2014" name="BMC Genomics">
        <title>The genome sequence of the biocontrol fungus Metarhizium anisopliae and comparative genomics of Metarhizium species.</title>
        <authorList>
            <person name="Pattemore J.A."/>
            <person name="Hane J.K."/>
            <person name="Williams A.H."/>
            <person name="Wilson B.A."/>
            <person name="Stodart B.J."/>
            <person name="Ash G.J."/>
        </authorList>
    </citation>
    <scope>NUCLEOTIDE SEQUENCE [LARGE SCALE GENOMIC DNA]</scope>
    <source>
        <strain evidence="2">BRIP 53293</strain>
    </source>
</reference>
<dbReference type="Proteomes" id="UP000054544">
    <property type="component" value="Unassembled WGS sequence"/>
</dbReference>
<organism evidence="1 2">
    <name type="scientific">Metarhizium anisopliae BRIP 53293</name>
    <dbReference type="NCBI Taxonomy" id="1291518"/>
    <lineage>
        <taxon>Eukaryota</taxon>
        <taxon>Fungi</taxon>
        <taxon>Dikarya</taxon>
        <taxon>Ascomycota</taxon>
        <taxon>Pezizomycotina</taxon>
        <taxon>Sordariomycetes</taxon>
        <taxon>Hypocreomycetidae</taxon>
        <taxon>Hypocreales</taxon>
        <taxon>Clavicipitaceae</taxon>
        <taxon>Metarhizium</taxon>
    </lineage>
</organism>
<keyword evidence="2" id="KW-1185">Reference proteome</keyword>
<protein>
    <submittedName>
        <fullName evidence="1">Uncharacterized protein</fullName>
    </submittedName>
</protein>
<evidence type="ECO:0000313" key="1">
    <source>
        <dbReference type="EMBL" id="KJK73277.1"/>
    </source>
</evidence>
<evidence type="ECO:0000313" key="2">
    <source>
        <dbReference type="Proteomes" id="UP000054544"/>
    </source>
</evidence>
<sequence length="80" mass="9192">MRPLSLDELRWAMLVEPDCPHRSLNDCRNAGDYPSDHERMKRQVQTLSCGLAEVTTEVKVVQFIHQSVKDFFTESTLSVV</sequence>
<dbReference type="EMBL" id="KE385064">
    <property type="protein sequence ID" value="KJK73277.1"/>
    <property type="molecule type" value="Genomic_DNA"/>
</dbReference>
<gene>
    <name evidence="1" type="ORF">H634G_11648</name>
</gene>